<protein>
    <submittedName>
        <fullName evidence="2">Cephalosporin hydroxylase</fullName>
    </submittedName>
</protein>
<gene>
    <name evidence="2" type="ORF">HPO_01345</name>
</gene>
<dbReference type="Gene3D" id="3.90.550.10">
    <property type="entry name" value="Spore Coat Polysaccharide Biosynthesis Protein SpsA, Chain A"/>
    <property type="match status" value="1"/>
</dbReference>
<keyword evidence="3" id="KW-1185">Reference proteome</keyword>
<dbReference type="STRING" id="1280954.HPO_01345"/>
<dbReference type="EMBL" id="ARYM01000001">
    <property type="protein sequence ID" value="KDA00632.1"/>
    <property type="molecule type" value="Genomic_DNA"/>
</dbReference>
<name>A0A062VLU4_9PROT</name>
<reference evidence="2 3" key="1">
    <citation type="journal article" date="2014" name="Antonie Van Leeuwenhoek">
        <title>Hyphomonas beringensis sp. nov. and Hyphomonas chukchiensis sp. nov., isolated from surface seawater of the Bering Sea and Chukchi Sea.</title>
        <authorList>
            <person name="Li C."/>
            <person name="Lai Q."/>
            <person name="Li G."/>
            <person name="Dong C."/>
            <person name="Wang J."/>
            <person name="Liao Y."/>
            <person name="Shao Z."/>
        </authorList>
    </citation>
    <scope>NUCLEOTIDE SEQUENCE [LARGE SCALE GENOMIC DNA]</scope>
    <source>
        <strain evidence="2 3">PS728</strain>
    </source>
</reference>
<dbReference type="Pfam" id="PF00535">
    <property type="entry name" value="Glycos_transf_2"/>
    <property type="match status" value="1"/>
</dbReference>
<proteinExistence type="predicted"/>
<dbReference type="Proteomes" id="UP000027100">
    <property type="component" value="Unassembled WGS sequence"/>
</dbReference>
<dbReference type="eggNOG" id="COG1216">
    <property type="taxonomic scope" value="Bacteria"/>
</dbReference>
<evidence type="ECO:0000313" key="2">
    <source>
        <dbReference type="EMBL" id="KDA00632.1"/>
    </source>
</evidence>
<dbReference type="PANTHER" id="PTHR43685:SF2">
    <property type="entry name" value="GLYCOSYLTRANSFERASE 2-LIKE DOMAIN-CONTAINING PROTEIN"/>
    <property type="match status" value="1"/>
</dbReference>
<comment type="caution">
    <text evidence="2">The sequence shown here is derived from an EMBL/GenBank/DDBJ whole genome shotgun (WGS) entry which is preliminary data.</text>
</comment>
<dbReference type="PATRIC" id="fig|1280954.3.peg.276"/>
<dbReference type="InterPro" id="IPR001173">
    <property type="entry name" value="Glyco_trans_2-like"/>
</dbReference>
<evidence type="ECO:0000259" key="1">
    <source>
        <dbReference type="Pfam" id="PF00535"/>
    </source>
</evidence>
<organism evidence="2 3">
    <name type="scientific">Hyphomonas polymorpha PS728</name>
    <dbReference type="NCBI Taxonomy" id="1280954"/>
    <lineage>
        <taxon>Bacteria</taxon>
        <taxon>Pseudomonadati</taxon>
        <taxon>Pseudomonadota</taxon>
        <taxon>Alphaproteobacteria</taxon>
        <taxon>Hyphomonadales</taxon>
        <taxon>Hyphomonadaceae</taxon>
        <taxon>Hyphomonas</taxon>
    </lineage>
</organism>
<dbReference type="OrthoDB" id="7690777at2"/>
<dbReference type="AlphaFoldDB" id="A0A062VLU4"/>
<accession>A0A062VLU4</accession>
<feature type="domain" description="Glycosyltransferase 2-like" evidence="1">
    <location>
        <begin position="15"/>
        <end position="106"/>
    </location>
</feature>
<sequence>MSIPSGVRCRDLRLSIVIVCYNMAREIPRTLESLSPRLQKDVGADDYEIIVVDNGSSEPANPEVCLSFGANVRLLSTPVPNASPARAISWGVAHAKYPNLGILIDGARMASPGLLARAREVLAISGTSVVGTIGFHLGPKVQMESVAEGYNQEAEDRLLASVDWQSDAYRLFEISSFAGSSLNGWFSLPAETNAVFLSKDFFDMLGGYDERFVSPGGGLINHDFWNRVCACPDSRVVMLLGEGTFHQVHGGVATNAKVSPWESFTAEYAQIRGESYRQVMCSFKLYGSLGGAGLRKIL</sequence>
<dbReference type="PANTHER" id="PTHR43685">
    <property type="entry name" value="GLYCOSYLTRANSFERASE"/>
    <property type="match status" value="1"/>
</dbReference>
<dbReference type="InterPro" id="IPR029044">
    <property type="entry name" value="Nucleotide-diphossugar_trans"/>
</dbReference>
<dbReference type="SUPFAM" id="SSF53448">
    <property type="entry name" value="Nucleotide-diphospho-sugar transferases"/>
    <property type="match status" value="1"/>
</dbReference>
<evidence type="ECO:0000313" key="3">
    <source>
        <dbReference type="Proteomes" id="UP000027100"/>
    </source>
</evidence>
<dbReference type="RefSeq" id="WP_051612145.1">
    <property type="nucleotide sequence ID" value="NZ_ARYM01000001.1"/>
</dbReference>
<dbReference type="InterPro" id="IPR050834">
    <property type="entry name" value="Glycosyltransf_2"/>
</dbReference>